<sequence length="344" mass="37828">MSLIELIYPQYKIISIVGMAKNSGKTVALNSIIQEAIENSIILGLTSTGRDGESQDIVTNTDKPPIYVEEGTFIATASETLELGDAKIEILQVTDIDTPLGKIVIGKVKDRGYLQIAGPQTNRGIKKVADIMLELGAQLVLIDGAINRLASASPSVSEGVVLATGAVLSRDINKVMEETLHTVELFSLPEVKDNKVKAIAEELIEQNAVALIDNEYNTIILDIKTALNSGATIGQSIDDNMKYIVFPGSLVKKTVEDIIKTTEKYKQVTFIVKDGTKIFIEPRDWQIFKKKGINIKALESINTILLTLNPYSPEGYYFQQDIFLSRMREYIKDIPVLDLMYGGG</sequence>
<proteinExistence type="predicted"/>
<name>A0A1H3M0H0_9FIRM</name>
<evidence type="ECO:0000313" key="2">
    <source>
        <dbReference type="Proteomes" id="UP000198625"/>
    </source>
</evidence>
<dbReference type="EMBL" id="FNQE01000005">
    <property type="protein sequence ID" value="SDY70201.1"/>
    <property type="molecule type" value="Genomic_DNA"/>
</dbReference>
<dbReference type="OrthoDB" id="9783544at2"/>
<dbReference type="AlphaFoldDB" id="A0A1H3M0H0"/>
<keyword evidence="2" id="KW-1185">Reference proteome</keyword>
<dbReference type="Proteomes" id="UP000198625">
    <property type="component" value="Unassembled WGS sequence"/>
</dbReference>
<dbReference type="RefSeq" id="WP_091727252.1">
    <property type="nucleotide sequence ID" value="NZ_FNQE01000005.1"/>
</dbReference>
<reference evidence="1 2" key="1">
    <citation type="submission" date="2016-10" db="EMBL/GenBank/DDBJ databases">
        <authorList>
            <person name="de Groot N.N."/>
        </authorList>
    </citation>
    <scope>NUCLEOTIDE SEQUENCE [LARGE SCALE GENOMIC DNA]</scope>
    <source>
        <strain evidence="1 2">DSM 21650</strain>
    </source>
</reference>
<organism evidence="1 2">
    <name type="scientific">Proteiniborus ethanoligenes</name>
    <dbReference type="NCBI Taxonomy" id="415015"/>
    <lineage>
        <taxon>Bacteria</taxon>
        <taxon>Bacillati</taxon>
        <taxon>Bacillota</taxon>
        <taxon>Clostridia</taxon>
        <taxon>Eubacteriales</taxon>
        <taxon>Proteiniborus</taxon>
    </lineage>
</organism>
<evidence type="ECO:0000313" key="1">
    <source>
        <dbReference type="EMBL" id="SDY70201.1"/>
    </source>
</evidence>
<accession>A0A1H3M0H0</accession>
<dbReference type="STRING" id="415015.SAMN05660462_00686"/>
<gene>
    <name evidence="1" type="ORF">SAMN05660462_00686</name>
</gene>
<protein>
    <submittedName>
        <fullName evidence="1">Uncharacterized protein</fullName>
    </submittedName>
</protein>